<dbReference type="EMBL" id="CP001699">
    <property type="protein sequence ID" value="ACU61671.1"/>
    <property type="molecule type" value="Genomic_DNA"/>
</dbReference>
<sequence length="31" mass="3563">MKKSFIHSNIELVIEVEPLDYAYVLIVANTL</sequence>
<name>A0A979GWB2_CHIPD</name>
<reference evidence="1 2" key="2">
    <citation type="journal article" date="2010" name="Stand. Genomic Sci.">
        <title>Complete genome sequence of Chitinophaga pinensis type strain (UQM 2034).</title>
        <authorList>
            <person name="Glavina Del Rio T."/>
            <person name="Abt B."/>
            <person name="Spring S."/>
            <person name="Lapidus A."/>
            <person name="Nolan M."/>
            <person name="Tice H."/>
            <person name="Copeland A."/>
            <person name="Cheng J.F."/>
            <person name="Chen F."/>
            <person name="Bruce D."/>
            <person name="Goodwin L."/>
            <person name="Pitluck S."/>
            <person name="Ivanova N."/>
            <person name="Mavromatis K."/>
            <person name="Mikhailova N."/>
            <person name="Pati A."/>
            <person name="Chen A."/>
            <person name="Palaniappan K."/>
            <person name="Land M."/>
            <person name="Hauser L."/>
            <person name="Chang Y.J."/>
            <person name="Jeffries C.D."/>
            <person name="Chain P."/>
            <person name="Saunders E."/>
            <person name="Detter J.C."/>
            <person name="Brettin T."/>
            <person name="Rohde M."/>
            <person name="Goker M."/>
            <person name="Bristow J."/>
            <person name="Eisen J.A."/>
            <person name="Markowitz V."/>
            <person name="Hugenholtz P."/>
            <person name="Kyrpides N.C."/>
            <person name="Klenk H.P."/>
            <person name="Lucas S."/>
        </authorList>
    </citation>
    <scope>NUCLEOTIDE SEQUENCE [LARGE SCALE GENOMIC DNA]</scope>
    <source>
        <strain evidence="2">ATCC 43595 / DSM 2588 / LMG 13176 / NBRC 15968 / NCIMB 11800 / UQM 2034</strain>
    </source>
</reference>
<organism evidence="1 2">
    <name type="scientific">Chitinophaga pinensis (strain ATCC 43595 / DSM 2588 / LMG 13176 / NBRC 15968 / NCIMB 11800 / UQM 2034)</name>
    <dbReference type="NCBI Taxonomy" id="485918"/>
    <lineage>
        <taxon>Bacteria</taxon>
        <taxon>Pseudomonadati</taxon>
        <taxon>Bacteroidota</taxon>
        <taxon>Chitinophagia</taxon>
        <taxon>Chitinophagales</taxon>
        <taxon>Chitinophagaceae</taxon>
        <taxon>Chitinophaga</taxon>
    </lineage>
</organism>
<dbReference type="KEGG" id="cpi:Cpin_4214"/>
<accession>A0A979GWB2</accession>
<dbReference type="Proteomes" id="UP000002215">
    <property type="component" value="Chromosome"/>
</dbReference>
<evidence type="ECO:0000313" key="2">
    <source>
        <dbReference type="Proteomes" id="UP000002215"/>
    </source>
</evidence>
<reference evidence="2" key="1">
    <citation type="submission" date="2009-08" db="EMBL/GenBank/DDBJ databases">
        <title>The complete genome of Chitinophaga pinensis DSM 2588.</title>
        <authorList>
            <consortium name="US DOE Joint Genome Institute (JGI-PGF)"/>
            <person name="Lucas S."/>
            <person name="Copeland A."/>
            <person name="Lapidus A."/>
            <person name="Glavina del Rio T."/>
            <person name="Dalin E."/>
            <person name="Tice H."/>
            <person name="Bruce D."/>
            <person name="Goodwin L."/>
            <person name="Pitluck S."/>
            <person name="Kyrpides N."/>
            <person name="Mavromatis K."/>
            <person name="Ivanova N."/>
            <person name="Mikhailova N."/>
            <person name="Sims D."/>
            <person name="Meinche L."/>
            <person name="Brettin T."/>
            <person name="Detter J.C."/>
            <person name="Han C."/>
            <person name="Larimer F."/>
            <person name="Land M."/>
            <person name="Hauser L."/>
            <person name="Markowitz V."/>
            <person name="Cheng J.-F."/>
            <person name="Hugenholtz P."/>
            <person name="Woyke T."/>
            <person name="Wu D."/>
            <person name="Spring S."/>
            <person name="Klenk H.-P."/>
            <person name="Eisen J.A."/>
        </authorList>
    </citation>
    <scope>NUCLEOTIDE SEQUENCE [LARGE SCALE GENOMIC DNA]</scope>
    <source>
        <strain evidence="2">ATCC 43595 / DSM 2588 / LMG 13176 / NBRC 15968 / NCIMB 11800 / UQM 2034</strain>
    </source>
</reference>
<proteinExistence type="predicted"/>
<protein>
    <submittedName>
        <fullName evidence="1">Uncharacterized protein</fullName>
    </submittedName>
</protein>
<evidence type="ECO:0000313" key="1">
    <source>
        <dbReference type="EMBL" id="ACU61671.1"/>
    </source>
</evidence>
<dbReference type="AlphaFoldDB" id="A0A979GWB2"/>
<gene>
    <name evidence="1" type="ordered locus">Cpin_4214</name>
</gene>